<comment type="caution">
    <text evidence="3">The sequence shown here is derived from an EMBL/GenBank/DDBJ whole genome shotgun (WGS) entry which is preliminary data.</text>
</comment>
<accession>A0A6N6M7W7</accession>
<keyword evidence="2" id="KW-0963">Cytoplasm</keyword>
<comment type="similarity">
    <text evidence="1 2">Belongs to the Iojap/RsfS family.</text>
</comment>
<sequence length="122" mass="13955">MTKENEITSTQLAETAVLGLKERKGKEIKLLDLREISNSVSDYFVICHGSSNTNVASLAESVQDEVREHLAEKPWHVEGTQNAEWIIIDYFNVVVHIFQESVREFYNLEDLWADAKVSTIED</sequence>
<protein>
    <recommendedName>
        <fullName evidence="2">Ribosomal silencing factor RsfS</fullName>
    </recommendedName>
</protein>
<dbReference type="GO" id="GO:0090071">
    <property type="term" value="P:negative regulation of ribosome biogenesis"/>
    <property type="evidence" value="ECO:0007669"/>
    <property type="project" value="UniProtKB-UniRule"/>
</dbReference>
<evidence type="ECO:0000256" key="1">
    <source>
        <dbReference type="ARBA" id="ARBA00010574"/>
    </source>
</evidence>
<dbReference type="Gene3D" id="3.30.460.10">
    <property type="entry name" value="Beta Polymerase, domain 2"/>
    <property type="match status" value="1"/>
</dbReference>
<comment type="function">
    <text evidence="2">Functions as a ribosomal silencing factor. Interacts with ribosomal protein uL14 (rplN), blocking formation of intersubunit bridge B8. Prevents association of the 30S and 50S ribosomal subunits and the formation of functional ribosomes, thus repressing translation.</text>
</comment>
<keyword evidence="4" id="KW-1185">Reference proteome</keyword>
<proteinExistence type="inferred from homology"/>
<evidence type="ECO:0000313" key="4">
    <source>
        <dbReference type="Proteomes" id="UP000435357"/>
    </source>
</evidence>
<keyword evidence="2" id="KW-0810">Translation regulation</keyword>
<keyword evidence="2" id="KW-0678">Repressor</keyword>
<dbReference type="EMBL" id="WACR01000001">
    <property type="protein sequence ID" value="KAB1066180.1"/>
    <property type="molecule type" value="Genomic_DNA"/>
</dbReference>
<dbReference type="HAMAP" id="MF_01477">
    <property type="entry name" value="Iojap_RsfS"/>
    <property type="match status" value="1"/>
</dbReference>
<evidence type="ECO:0000256" key="2">
    <source>
        <dbReference type="HAMAP-Rule" id="MF_01477"/>
    </source>
</evidence>
<dbReference type="PANTHER" id="PTHR21043:SF0">
    <property type="entry name" value="MITOCHONDRIAL ASSEMBLY OF RIBOSOMAL LARGE SUBUNIT PROTEIN 1"/>
    <property type="match status" value="1"/>
</dbReference>
<comment type="subunit">
    <text evidence="2">Interacts with ribosomal protein uL14 (rplN).</text>
</comment>
<reference evidence="3 4" key="1">
    <citation type="submission" date="2019-09" db="EMBL/GenBank/DDBJ databases">
        <title>Genomes of Cryomorphaceae.</title>
        <authorList>
            <person name="Bowman J.P."/>
        </authorList>
    </citation>
    <scope>NUCLEOTIDE SEQUENCE [LARGE SCALE GENOMIC DNA]</scope>
    <source>
        <strain evidence="3 4">KCTC 52047</strain>
    </source>
</reference>
<dbReference type="GO" id="GO:0042256">
    <property type="term" value="P:cytosolic ribosome assembly"/>
    <property type="evidence" value="ECO:0007669"/>
    <property type="project" value="UniProtKB-UniRule"/>
</dbReference>
<dbReference type="GO" id="GO:0005737">
    <property type="term" value="C:cytoplasm"/>
    <property type="evidence" value="ECO:0007669"/>
    <property type="project" value="UniProtKB-SubCell"/>
</dbReference>
<organism evidence="3 4">
    <name type="scientific">Salibacter halophilus</name>
    <dbReference type="NCBI Taxonomy" id="1803916"/>
    <lineage>
        <taxon>Bacteria</taxon>
        <taxon>Pseudomonadati</taxon>
        <taxon>Bacteroidota</taxon>
        <taxon>Flavobacteriia</taxon>
        <taxon>Flavobacteriales</taxon>
        <taxon>Salibacteraceae</taxon>
        <taxon>Salibacter</taxon>
    </lineage>
</organism>
<dbReference type="Proteomes" id="UP000435357">
    <property type="component" value="Unassembled WGS sequence"/>
</dbReference>
<dbReference type="InterPro" id="IPR004394">
    <property type="entry name" value="Iojap/RsfS/C7orf30"/>
</dbReference>
<dbReference type="SUPFAM" id="SSF81301">
    <property type="entry name" value="Nucleotidyltransferase"/>
    <property type="match status" value="1"/>
</dbReference>
<name>A0A6N6M7W7_9FLAO</name>
<dbReference type="AlphaFoldDB" id="A0A6N6M7W7"/>
<dbReference type="InterPro" id="IPR043519">
    <property type="entry name" value="NT_sf"/>
</dbReference>
<dbReference type="OrthoDB" id="9793681at2"/>
<dbReference type="RefSeq" id="WP_151166168.1">
    <property type="nucleotide sequence ID" value="NZ_WACR01000001.1"/>
</dbReference>
<dbReference type="PANTHER" id="PTHR21043">
    <property type="entry name" value="IOJAP SUPERFAMILY ORTHOLOG"/>
    <property type="match status" value="1"/>
</dbReference>
<dbReference type="NCBIfam" id="TIGR00090">
    <property type="entry name" value="rsfS_iojap_ybeB"/>
    <property type="match status" value="1"/>
</dbReference>
<gene>
    <name evidence="2 3" type="primary">rsfS</name>
    <name evidence="3" type="ORF">F3059_01525</name>
</gene>
<dbReference type="Pfam" id="PF02410">
    <property type="entry name" value="RsfS"/>
    <property type="match status" value="1"/>
</dbReference>
<dbReference type="GO" id="GO:0017148">
    <property type="term" value="P:negative regulation of translation"/>
    <property type="evidence" value="ECO:0007669"/>
    <property type="project" value="UniProtKB-UniRule"/>
</dbReference>
<comment type="subcellular location">
    <subcellularLocation>
        <location evidence="2">Cytoplasm</location>
    </subcellularLocation>
</comment>
<evidence type="ECO:0000313" key="3">
    <source>
        <dbReference type="EMBL" id="KAB1066180.1"/>
    </source>
</evidence>
<dbReference type="GO" id="GO:0043023">
    <property type="term" value="F:ribosomal large subunit binding"/>
    <property type="evidence" value="ECO:0007669"/>
    <property type="project" value="TreeGrafter"/>
</dbReference>